<dbReference type="Pfam" id="PF00908">
    <property type="entry name" value="dTDP_sugar_isom"/>
    <property type="match status" value="1"/>
</dbReference>
<dbReference type="NCBIfam" id="TIGR01221">
    <property type="entry name" value="rmlC"/>
    <property type="match status" value="1"/>
</dbReference>
<dbReference type="PANTHER" id="PTHR21047:SF2">
    <property type="entry name" value="THYMIDINE DIPHOSPHO-4-KETO-RHAMNOSE 3,5-EPIMERASE"/>
    <property type="match status" value="1"/>
</dbReference>
<comment type="similarity">
    <text evidence="3">Belongs to the dTDP-4-dehydrorhamnose 3,5-epimerase family.</text>
</comment>
<evidence type="ECO:0000313" key="4">
    <source>
        <dbReference type="EMBL" id="HGF99104.1"/>
    </source>
</evidence>
<evidence type="ECO:0000256" key="1">
    <source>
        <dbReference type="PIRSR" id="PIRSR600888-1"/>
    </source>
</evidence>
<dbReference type="UniPathway" id="UPA00124"/>
<comment type="function">
    <text evidence="3">Catalyzes the epimerization of the C3' and C5'positions of dTDP-6-deoxy-D-xylo-4-hexulose, forming dTDP-6-deoxy-L-lyxo-4-hexulose.</text>
</comment>
<dbReference type="GO" id="GO:0019305">
    <property type="term" value="P:dTDP-rhamnose biosynthetic process"/>
    <property type="evidence" value="ECO:0007669"/>
    <property type="project" value="UniProtKB-UniRule"/>
</dbReference>
<dbReference type="SUPFAM" id="SSF51182">
    <property type="entry name" value="RmlC-like cupins"/>
    <property type="match status" value="1"/>
</dbReference>
<proteinExistence type="inferred from homology"/>
<dbReference type="EMBL" id="DSPX01000002">
    <property type="protein sequence ID" value="HGF99104.1"/>
    <property type="molecule type" value="Genomic_DNA"/>
</dbReference>
<dbReference type="CDD" id="cd00438">
    <property type="entry name" value="cupin_RmlC"/>
    <property type="match status" value="1"/>
</dbReference>
<evidence type="ECO:0000256" key="2">
    <source>
        <dbReference type="PIRSR" id="PIRSR600888-3"/>
    </source>
</evidence>
<dbReference type="GO" id="GO:0000271">
    <property type="term" value="P:polysaccharide biosynthetic process"/>
    <property type="evidence" value="ECO:0007669"/>
    <property type="project" value="TreeGrafter"/>
</dbReference>
<evidence type="ECO:0000256" key="3">
    <source>
        <dbReference type="RuleBase" id="RU364069"/>
    </source>
</evidence>
<dbReference type="PANTHER" id="PTHR21047">
    <property type="entry name" value="DTDP-6-DEOXY-D-GLUCOSE-3,5 EPIMERASE"/>
    <property type="match status" value="1"/>
</dbReference>
<keyword evidence="3 4" id="KW-0413">Isomerase</keyword>
<comment type="pathway">
    <text evidence="3">Carbohydrate biosynthesis; dTDP-L-rhamnose biosynthesis.</text>
</comment>
<accession>A0A7C3ZHL5</accession>
<comment type="catalytic activity">
    <reaction evidence="3">
        <text>dTDP-4-dehydro-6-deoxy-alpha-D-glucose = dTDP-4-dehydro-beta-L-rhamnose</text>
        <dbReference type="Rhea" id="RHEA:16969"/>
        <dbReference type="ChEBI" id="CHEBI:57649"/>
        <dbReference type="ChEBI" id="CHEBI:62830"/>
        <dbReference type="EC" id="5.1.3.13"/>
    </reaction>
</comment>
<gene>
    <name evidence="4" type="primary">rfbC</name>
    <name evidence="4" type="ORF">ENR15_00105</name>
</gene>
<protein>
    <recommendedName>
        <fullName evidence="3">dTDP-4-dehydrorhamnose 3,5-epimerase</fullName>
        <ecNumber evidence="3">5.1.3.13</ecNumber>
    </recommendedName>
    <alternativeName>
        <fullName evidence="3">Thymidine diphospho-4-keto-rhamnose 3,5-epimerase</fullName>
    </alternativeName>
</protein>
<feature type="active site" description="Proton acceptor" evidence="1">
    <location>
        <position position="61"/>
    </location>
</feature>
<feature type="site" description="Participates in a stacking interaction with the thymidine ring of dTDP-4-oxo-6-deoxyglucose" evidence="2">
    <location>
        <position position="137"/>
    </location>
</feature>
<organism evidence="4">
    <name type="scientific">Planktothricoides sp. SpSt-374</name>
    <dbReference type="NCBI Taxonomy" id="2282167"/>
    <lineage>
        <taxon>Bacteria</taxon>
        <taxon>Bacillati</taxon>
        <taxon>Cyanobacteriota</taxon>
        <taxon>Cyanophyceae</taxon>
        <taxon>Oscillatoriophycideae</taxon>
        <taxon>Oscillatoriales</taxon>
        <taxon>Oscillatoriaceae</taxon>
        <taxon>Planktothricoides</taxon>
    </lineage>
</organism>
<reference evidence="4" key="1">
    <citation type="journal article" date="2020" name="mSystems">
        <title>Genome- and Community-Level Interaction Insights into Carbon Utilization and Element Cycling Functions of Hydrothermarchaeota in Hydrothermal Sediment.</title>
        <authorList>
            <person name="Zhou Z."/>
            <person name="Liu Y."/>
            <person name="Xu W."/>
            <person name="Pan J."/>
            <person name="Luo Z.H."/>
            <person name="Li M."/>
        </authorList>
    </citation>
    <scope>NUCLEOTIDE SEQUENCE [LARGE SCALE GENOMIC DNA]</scope>
    <source>
        <strain evidence="4">SpSt-374</strain>
    </source>
</reference>
<dbReference type="Gene3D" id="2.60.120.10">
    <property type="entry name" value="Jelly Rolls"/>
    <property type="match status" value="1"/>
</dbReference>
<sequence length="180" mass="20405">MQIYHSPIKGCYEILPRVFNDQRGSFVKTFHQEIFAQHQLETKFAEEYYSVSYQNVIRGLHFQLPPHAHTKIVYCVLGQVIDAVVDLRVGSPTYGQFATFDVSAEKANIIYIPPGLAHGFYVRTETAIMMYKVSTVYAPESDTGIRWDSVGIPWPSPNPIVSERDSGFVALSDFTSPFVY</sequence>
<name>A0A7C3ZHL5_9CYAN</name>
<dbReference type="InterPro" id="IPR014710">
    <property type="entry name" value="RmlC-like_jellyroll"/>
</dbReference>
<dbReference type="AlphaFoldDB" id="A0A7C3ZHL5"/>
<dbReference type="GO" id="GO:0005829">
    <property type="term" value="C:cytosol"/>
    <property type="evidence" value="ECO:0007669"/>
    <property type="project" value="TreeGrafter"/>
</dbReference>
<comment type="subunit">
    <text evidence="3">Homodimer.</text>
</comment>
<comment type="caution">
    <text evidence="4">The sequence shown here is derived from an EMBL/GenBank/DDBJ whole genome shotgun (WGS) entry which is preliminary data.</text>
</comment>
<dbReference type="EC" id="5.1.3.13" evidence="3"/>
<dbReference type="InterPro" id="IPR011051">
    <property type="entry name" value="RmlC_Cupin_sf"/>
</dbReference>
<dbReference type="InterPro" id="IPR000888">
    <property type="entry name" value="RmlC-like"/>
</dbReference>
<feature type="active site" description="Proton donor" evidence="1">
    <location>
        <position position="131"/>
    </location>
</feature>
<dbReference type="GO" id="GO:0008830">
    <property type="term" value="F:dTDP-4-dehydrorhamnose 3,5-epimerase activity"/>
    <property type="evidence" value="ECO:0007669"/>
    <property type="project" value="UniProtKB-UniRule"/>
</dbReference>